<sequence>MRRYHGLLKCDLSQSLVGNYLHGSMAMGCFTPQQSDFDLLVVVKEKLPKDTYKNIAREIIRL</sequence>
<dbReference type="InterPro" id="IPR002934">
    <property type="entry name" value="Polymerase_NTP_transf_dom"/>
</dbReference>
<proteinExistence type="predicted"/>
<protein>
    <submittedName>
        <fullName evidence="2">Nucleotidyltransferase domain-containing protein</fullName>
    </submittedName>
</protein>
<evidence type="ECO:0000313" key="2">
    <source>
        <dbReference type="EMBL" id="TQR47324.1"/>
    </source>
</evidence>
<dbReference type="InterPro" id="IPR043519">
    <property type="entry name" value="NT_sf"/>
</dbReference>
<name>A0ABY3AX74_PAEPP</name>
<gene>
    <name evidence="2" type="ORF">C7Y44_06135</name>
</gene>
<dbReference type="CDD" id="cd05403">
    <property type="entry name" value="NT_KNTase_like"/>
    <property type="match status" value="1"/>
</dbReference>
<keyword evidence="3" id="KW-1185">Reference proteome</keyword>
<dbReference type="SUPFAM" id="SSF81301">
    <property type="entry name" value="Nucleotidyltransferase"/>
    <property type="match status" value="1"/>
</dbReference>
<evidence type="ECO:0000313" key="3">
    <source>
        <dbReference type="Proteomes" id="UP000316208"/>
    </source>
</evidence>
<dbReference type="Gene3D" id="3.30.460.10">
    <property type="entry name" value="Beta Polymerase, domain 2"/>
    <property type="match status" value="1"/>
</dbReference>
<dbReference type="EMBL" id="SADY01000001">
    <property type="protein sequence ID" value="TQR47324.1"/>
    <property type="molecule type" value="Genomic_DNA"/>
</dbReference>
<dbReference type="Pfam" id="PF01909">
    <property type="entry name" value="NTP_transf_2"/>
    <property type="match status" value="1"/>
</dbReference>
<comment type="caution">
    <text evidence="2">The sequence shown here is derived from an EMBL/GenBank/DDBJ whole genome shotgun (WGS) entry which is preliminary data.</text>
</comment>
<feature type="domain" description="Polymerase nucleotidyl transferase" evidence="1">
    <location>
        <begin position="19"/>
        <end position="53"/>
    </location>
</feature>
<dbReference type="PROSITE" id="PS51257">
    <property type="entry name" value="PROKAR_LIPOPROTEIN"/>
    <property type="match status" value="1"/>
</dbReference>
<evidence type="ECO:0000259" key="1">
    <source>
        <dbReference type="Pfam" id="PF01909"/>
    </source>
</evidence>
<organism evidence="2 3">
    <name type="scientific">Paenibacillus popilliae</name>
    <name type="common">Bacillus popilliae</name>
    <dbReference type="NCBI Taxonomy" id="78057"/>
    <lineage>
        <taxon>Bacteria</taxon>
        <taxon>Bacillati</taxon>
        <taxon>Bacillota</taxon>
        <taxon>Bacilli</taxon>
        <taxon>Bacillales</taxon>
        <taxon>Paenibacillaceae</taxon>
        <taxon>Paenibacillus</taxon>
    </lineage>
</organism>
<reference evidence="2 3" key="1">
    <citation type="submission" date="2018-03" db="EMBL/GenBank/DDBJ databases">
        <title>Aerobic endospore-forming bacteria genome sequencing and assembly.</title>
        <authorList>
            <person name="Cavalcante D.A."/>
            <person name="Driks A."/>
            <person name="Putonti C."/>
            <person name="De-Souza M.T."/>
        </authorList>
    </citation>
    <scope>NUCLEOTIDE SEQUENCE [LARGE SCALE GENOMIC DNA]</scope>
    <source>
        <strain evidence="2 3">SDF0028</strain>
    </source>
</reference>
<dbReference type="Proteomes" id="UP000316208">
    <property type="component" value="Unassembled WGS sequence"/>
</dbReference>
<accession>A0ABY3AX74</accession>